<dbReference type="EMBL" id="PDCK01000039">
    <property type="protein sequence ID" value="PRQ60451.1"/>
    <property type="molecule type" value="Genomic_DNA"/>
</dbReference>
<dbReference type="Proteomes" id="UP000238479">
    <property type="component" value="Chromosome 1"/>
</dbReference>
<gene>
    <name evidence="3" type="ORF">RchiOBHm_Chr1g0381351</name>
</gene>
<accession>A0A2P6SP52</accession>
<dbReference type="GO" id="GO:0034220">
    <property type="term" value="P:monoatomic ion transmembrane transport"/>
    <property type="evidence" value="ECO:0007669"/>
    <property type="project" value="UniProtKB-KW"/>
</dbReference>
<protein>
    <submittedName>
        <fullName evidence="3">Putative Ion transport domain-containing protein</fullName>
    </submittedName>
</protein>
<keyword evidence="2" id="KW-1133">Transmembrane helix</keyword>
<keyword evidence="1" id="KW-0407">Ion channel</keyword>
<evidence type="ECO:0000313" key="3">
    <source>
        <dbReference type="EMBL" id="PRQ60451.1"/>
    </source>
</evidence>
<dbReference type="GO" id="GO:0016020">
    <property type="term" value="C:membrane"/>
    <property type="evidence" value="ECO:0007669"/>
    <property type="project" value="UniProtKB-SubCell"/>
</dbReference>
<dbReference type="SUPFAM" id="SSF81324">
    <property type="entry name" value="Voltage-gated potassium channels"/>
    <property type="match status" value="1"/>
</dbReference>
<dbReference type="OMA" id="INGPEHE"/>
<name>A0A2P6SP52_ROSCH</name>
<evidence type="ECO:0000256" key="2">
    <source>
        <dbReference type="SAM" id="Phobius"/>
    </source>
</evidence>
<dbReference type="PANTHER" id="PTHR45651:SF68">
    <property type="entry name" value="ION TRANSPORT DOMAIN-CONTAINING PROTEIN"/>
    <property type="match status" value="1"/>
</dbReference>
<feature type="transmembrane region" description="Helical" evidence="2">
    <location>
        <begin position="232"/>
        <end position="249"/>
    </location>
</feature>
<feature type="transmembrane region" description="Helical" evidence="2">
    <location>
        <begin position="146"/>
        <end position="170"/>
    </location>
</feature>
<dbReference type="AlphaFoldDB" id="A0A2P6SP52"/>
<keyword evidence="1" id="KW-0813">Transport</keyword>
<evidence type="ECO:0000256" key="1">
    <source>
        <dbReference type="ARBA" id="ARBA00023303"/>
    </source>
</evidence>
<comment type="caution">
    <text evidence="3">The sequence shown here is derived from an EMBL/GenBank/DDBJ whole genome shotgun (WGS) entry which is preliminary data.</text>
</comment>
<keyword evidence="1" id="KW-0406">Ion transport</keyword>
<keyword evidence="2" id="KW-0472">Membrane</keyword>
<dbReference type="STRING" id="74649.A0A2P6SP52"/>
<keyword evidence="4" id="KW-1185">Reference proteome</keyword>
<keyword evidence="2" id="KW-0812">Transmembrane</keyword>
<dbReference type="Gramene" id="PRQ60451">
    <property type="protein sequence ID" value="PRQ60451"/>
    <property type="gene ID" value="RchiOBHm_Chr1g0381351"/>
</dbReference>
<dbReference type="PANTHER" id="PTHR45651">
    <property type="entry name" value="CYCLIC NUCLEOTIDE-GATED ION CHANNEL 15-RELATED-RELATED"/>
    <property type="match status" value="1"/>
</dbReference>
<sequence length="382" mass="44572">MANDEVALNVERLEEISRAQSIPEFWHSEAVKGKAKRGGHRSRKLWPKLKEILRSFLLSWWKTIFTMSCVLSVSVDPLFLYIPITNEDMKCLRLDQNLKTVTLFLRSAVDLPCIVHIISQILAVRPRPRRRRVKLVELALEMAKRILWPYFLIDILAVLPIPHVVILILLTRTRKISNPNRRKLLNSLILFQYFPRIFRMYQSCKVNKEEPDEEEAGKTRYGDNGHRIPFRVYKFILASHVLGAFWYFFSIQREMDCWQYACRKESKCEDCTFDCGGNHSFKNGNHSFKNVAFINDFCPISTPNSTVFNFGIFLDALQSNIVGSTDFPQKFLHCLWWGLRSLRFAYTVIRSYILSNVTIITHIGFPSLQNKNVPLEVPFCSQ</sequence>
<reference evidence="3 4" key="1">
    <citation type="journal article" date="2018" name="Nat. Genet.">
        <title>The Rosa genome provides new insights in the design of modern roses.</title>
        <authorList>
            <person name="Bendahmane M."/>
        </authorList>
    </citation>
    <scope>NUCLEOTIDE SEQUENCE [LARGE SCALE GENOMIC DNA]</scope>
    <source>
        <strain evidence="4">cv. Old Blush</strain>
    </source>
</reference>
<organism evidence="3 4">
    <name type="scientific">Rosa chinensis</name>
    <name type="common">China rose</name>
    <dbReference type="NCBI Taxonomy" id="74649"/>
    <lineage>
        <taxon>Eukaryota</taxon>
        <taxon>Viridiplantae</taxon>
        <taxon>Streptophyta</taxon>
        <taxon>Embryophyta</taxon>
        <taxon>Tracheophyta</taxon>
        <taxon>Spermatophyta</taxon>
        <taxon>Magnoliopsida</taxon>
        <taxon>eudicotyledons</taxon>
        <taxon>Gunneridae</taxon>
        <taxon>Pentapetalae</taxon>
        <taxon>rosids</taxon>
        <taxon>fabids</taxon>
        <taxon>Rosales</taxon>
        <taxon>Rosaceae</taxon>
        <taxon>Rosoideae</taxon>
        <taxon>Rosoideae incertae sedis</taxon>
        <taxon>Rosa</taxon>
    </lineage>
</organism>
<evidence type="ECO:0000313" key="4">
    <source>
        <dbReference type="Proteomes" id="UP000238479"/>
    </source>
</evidence>
<proteinExistence type="predicted"/>